<evidence type="ECO:0000313" key="2">
    <source>
        <dbReference type="EMBL" id="TNJ28671.1"/>
    </source>
</evidence>
<dbReference type="SUPFAM" id="SSF82185">
    <property type="entry name" value="Histone H3 K4-specific methyltransferase SET7/9 N-terminal domain"/>
    <property type="match status" value="1"/>
</dbReference>
<feature type="compositionally biased region" description="Low complexity" evidence="1">
    <location>
        <begin position="174"/>
        <end position="191"/>
    </location>
</feature>
<organism evidence="2 3">
    <name type="scientific">Giardia muris</name>
    <dbReference type="NCBI Taxonomy" id="5742"/>
    <lineage>
        <taxon>Eukaryota</taxon>
        <taxon>Metamonada</taxon>
        <taxon>Diplomonadida</taxon>
        <taxon>Hexamitidae</taxon>
        <taxon>Giardiinae</taxon>
        <taxon>Giardia</taxon>
    </lineage>
</organism>
<dbReference type="OrthoDB" id="437960at2759"/>
<keyword evidence="3" id="KW-1185">Reference proteome</keyword>
<protein>
    <recommendedName>
        <fullName evidence="4">Phosphatidylinositol-4-phosphate 5-kinase</fullName>
    </recommendedName>
</protein>
<accession>A0A4Z1T853</accession>
<evidence type="ECO:0000313" key="3">
    <source>
        <dbReference type="Proteomes" id="UP000315496"/>
    </source>
</evidence>
<dbReference type="Proteomes" id="UP000315496">
    <property type="component" value="Chromosome 2"/>
</dbReference>
<dbReference type="InterPro" id="IPR052849">
    <property type="entry name" value="MORN_repeat_protein"/>
</dbReference>
<dbReference type="AlphaFoldDB" id="A0A4Z1T853"/>
<name>A0A4Z1T853_GIAMU</name>
<gene>
    <name evidence="2" type="ORF">GMRT_13197</name>
</gene>
<dbReference type="PANTHER" id="PTHR46917:SF1">
    <property type="entry name" value="MORN REPEAT-CONTAINING PROTEIN 2"/>
    <property type="match status" value="1"/>
</dbReference>
<sequence length="191" mass="21059">MPPVTKKGVQKEEQEHVLGSGKFYYPNGDVYEGEYATTGEGVHRHGTGTYTMYCPATQQDNDIPEEIRQQPVPQYMSQDVVSLSGTWQDDALIEGRIKYASGDSFDGRVDAHCFYVSGGRYMWPDGSWYAGDFACNVLHGIGTYYSAETQITSDGVFRNNHGPGLDDRYGLSRPQTSSVQPSVSTSCASHC</sequence>
<feature type="region of interest" description="Disordered" evidence="1">
    <location>
        <begin position="167"/>
        <end position="191"/>
    </location>
</feature>
<dbReference type="EMBL" id="VDLU01000002">
    <property type="protein sequence ID" value="TNJ28671.1"/>
    <property type="molecule type" value="Genomic_DNA"/>
</dbReference>
<dbReference type="VEuPathDB" id="GiardiaDB:GMRT_13197"/>
<comment type="caution">
    <text evidence="2">The sequence shown here is derived from an EMBL/GenBank/DDBJ whole genome shotgun (WGS) entry which is preliminary data.</text>
</comment>
<dbReference type="PANTHER" id="PTHR46917">
    <property type="entry name" value="MORN REPEAT-CONTAINING PROTEIN 2"/>
    <property type="match status" value="1"/>
</dbReference>
<reference evidence="2 3" key="1">
    <citation type="submission" date="2019-05" db="EMBL/GenBank/DDBJ databases">
        <title>The compact genome of Giardia muris reveals important steps in the evolution of intestinal protozoan parasites.</title>
        <authorList>
            <person name="Xu F."/>
            <person name="Jimenez-Gonzalez A."/>
            <person name="Einarsson E."/>
            <person name="Astvaldsson A."/>
            <person name="Peirasmaki D."/>
            <person name="Eckmann L."/>
            <person name="Andersson J.O."/>
            <person name="Svard S.G."/>
            <person name="Jerlstrom-Hultqvist J."/>
        </authorList>
    </citation>
    <scope>NUCLEOTIDE SEQUENCE [LARGE SCALE GENOMIC DNA]</scope>
    <source>
        <strain evidence="2 3">Roberts-Thomson</strain>
    </source>
</reference>
<evidence type="ECO:0008006" key="4">
    <source>
        <dbReference type="Google" id="ProtNLM"/>
    </source>
</evidence>
<evidence type="ECO:0000256" key="1">
    <source>
        <dbReference type="SAM" id="MobiDB-lite"/>
    </source>
</evidence>
<proteinExistence type="predicted"/>